<evidence type="ECO:0000313" key="2">
    <source>
        <dbReference type="EMBL" id="CAB4530298.1"/>
    </source>
</evidence>
<organism evidence="2">
    <name type="scientific">freshwater metagenome</name>
    <dbReference type="NCBI Taxonomy" id="449393"/>
    <lineage>
        <taxon>unclassified sequences</taxon>
        <taxon>metagenomes</taxon>
        <taxon>ecological metagenomes</taxon>
    </lineage>
</organism>
<dbReference type="Gene3D" id="3.50.50.60">
    <property type="entry name" value="FAD/NAD(P)-binding domain"/>
    <property type="match status" value="1"/>
</dbReference>
<name>A0A6J6AVG3_9ZZZZ</name>
<proteinExistence type="predicted"/>
<sequence>MLKAMAKQQLASNEAVRVAVVGGGASAVLLAARLLDASVAQAVHVSIVEPSGRLAAGVAYGTDDSEHLLNVRASGMSADPSQPGDLVDWMAQRSLGGPDTFLPRREFRTYLQEHLEAAAERATSGTLEVLTDQVVAVEISSESTHLELASGTVVVADYVVLAIGNPAPGIPSPLATLIGAEGWVPDPWAPGALKELQGKQRILLVGTGLTMADVALTLSRQNPEPEHLELLALSRNGLLPKSHLLVQPPRPLQVIDLAQDADDVLALQAKIVRRIRDHVGAEYPDENWREVIDAIRPFANALWRRFDDEQQRLFLSRVLRDWDVHRHRMSPPTAQRLGALITSGVMTTHVGQVLQASSSALGGIVLELELDGTQKELEVDAVVNCTGPGRSWLPPENPVVTDLMNSGLAQPDPHGLGLLTTAEGHLVKETGEAVDQIFVIGPPRRGTLFETTAIPELRSQALHIADQILLRS</sequence>
<dbReference type="PANTHER" id="PTHR40254:SF1">
    <property type="entry name" value="BLR0577 PROTEIN"/>
    <property type="match status" value="1"/>
</dbReference>
<reference evidence="2" key="1">
    <citation type="submission" date="2020-05" db="EMBL/GenBank/DDBJ databases">
        <authorList>
            <person name="Chiriac C."/>
            <person name="Salcher M."/>
            <person name="Ghai R."/>
            <person name="Kavagutti S V."/>
        </authorList>
    </citation>
    <scope>NUCLEOTIDE SEQUENCE</scope>
</reference>
<protein>
    <submittedName>
        <fullName evidence="2">Unannotated protein</fullName>
    </submittedName>
</protein>
<gene>
    <name evidence="2" type="ORF">UFOPK1358_00194</name>
</gene>
<dbReference type="Pfam" id="PF13454">
    <property type="entry name" value="NAD_binding_9"/>
    <property type="match status" value="1"/>
</dbReference>
<evidence type="ECO:0000259" key="1">
    <source>
        <dbReference type="Pfam" id="PF13454"/>
    </source>
</evidence>
<accession>A0A6J6AVG3</accession>
<dbReference type="InterPro" id="IPR036188">
    <property type="entry name" value="FAD/NAD-bd_sf"/>
</dbReference>
<dbReference type="EMBL" id="CAEZSF010000009">
    <property type="protein sequence ID" value="CAB4530298.1"/>
    <property type="molecule type" value="Genomic_DNA"/>
</dbReference>
<dbReference type="AlphaFoldDB" id="A0A6J6AVG3"/>
<dbReference type="SUPFAM" id="SSF51905">
    <property type="entry name" value="FAD/NAD(P)-binding domain"/>
    <property type="match status" value="1"/>
</dbReference>
<feature type="domain" description="FAD-dependent urate hydroxylase HpyO/Asp monooxygenase CreE-like FAD/NAD(P)-binding" evidence="1">
    <location>
        <begin position="19"/>
        <end position="165"/>
    </location>
</feature>
<dbReference type="InterPro" id="IPR038732">
    <property type="entry name" value="HpyO/CreE_NAD-binding"/>
</dbReference>
<dbReference type="InterPro" id="IPR052189">
    <property type="entry name" value="L-asp_N-monooxygenase_NS-form"/>
</dbReference>
<dbReference type="PANTHER" id="PTHR40254">
    <property type="entry name" value="BLR0577 PROTEIN"/>
    <property type="match status" value="1"/>
</dbReference>